<protein>
    <submittedName>
        <fullName evidence="2">Uncharacterized protein</fullName>
    </submittedName>
</protein>
<evidence type="ECO:0000313" key="2">
    <source>
        <dbReference type="EMBL" id="KAK4125730.1"/>
    </source>
</evidence>
<dbReference type="InterPro" id="IPR023214">
    <property type="entry name" value="HAD_sf"/>
</dbReference>
<sequence>MTSKTTVGRKRTRSLAGSDSADTKLTAPKTAPPIRAILIHLSALLSSDAAITSTLRKALSGILPRRDIPDMADEAILRAFSTSSNFYTILRELNVRNLSDDERKDIESRYCVVYEMEGIRKLCLDPHANSFLEEAARQPYFRLATTSSNPMLAANLVEKLGIKSLEAVIPTSDLDSITDPSEARKTFHSKIWKRLIEPWFSDPIRRGGWDSSSCSELDDSSKDIASKLTTTTTATSNDDNPQAKITTITTSQTVDIPKPDLTANNPNNYRGPDPTAAPLQPSEVMVISCTLYDLNIAKAAGMQTCWVRKIRGEEDIFQQRAAGNHDIIVSNLDEARLKLFGSGDNEAGNPVVDDQGKGHAKGKAKAKKDGVMKSISKERHTDDDLVMQGIGEEQAKKQAAEVGMGGKNETTQDNDGEEKDTAVREVAEDKEVVQMEICDD</sequence>
<dbReference type="RefSeq" id="XP_062649501.1">
    <property type="nucleotide sequence ID" value="XM_062796936.1"/>
</dbReference>
<feature type="region of interest" description="Disordered" evidence="1">
    <location>
        <begin position="1"/>
        <end position="27"/>
    </location>
</feature>
<evidence type="ECO:0000256" key="1">
    <source>
        <dbReference type="SAM" id="MobiDB-lite"/>
    </source>
</evidence>
<feature type="region of interest" description="Disordered" evidence="1">
    <location>
        <begin position="343"/>
        <end position="422"/>
    </location>
</feature>
<feature type="compositionally biased region" description="Polar residues" evidence="1">
    <location>
        <begin position="236"/>
        <end position="254"/>
    </location>
</feature>
<dbReference type="InterPro" id="IPR036412">
    <property type="entry name" value="HAD-like_sf"/>
</dbReference>
<gene>
    <name evidence="2" type="ORF">N657DRAFT_688421</name>
</gene>
<proteinExistence type="predicted"/>
<comment type="caution">
    <text evidence="2">The sequence shown here is derived from an EMBL/GenBank/DDBJ whole genome shotgun (WGS) entry which is preliminary data.</text>
</comment>
<dbReference type="GeneID" id="87833704"/>
<feature type="compositionally biased region" description="Basic and acidic residues" evidence="1">
    <location>
        <begin position="367"/>
        <end position="383"/>
    </location>
</feature>
<evidence type="ECO:0000313" key="3">
    <source>
        <dbReference type="Proteomes" id="UP001302602"/>
    </source>
</evidence>
<reference evidence="2" key="1">
    <citation type="journal article" date="2023" name="Mol. Phylogenet. Evol.">
        <title>Genome-scale phylogeny and comparative genomics of the fungal order Sordariales.</title>
        <authorList>
            <person name="Hensen N."/>
            <person name="Bonometti L."/>
            <person name="Westerberg I."/>
            <person name="Brannstrom I.O."/>
            <person name="Guillou S."/>
            <person name="Cros-Aarteil S."/>
            <person name="Calhoun S."/>
            <person name="Haridas S."/>
            <person name="Kuo A."/>
            <person name="Mondo S."/>
            <person name="Pangilinan J."/>
            <person name="Riley R."/>
            <person name="LaButti K."/>
            <person name="Andreopoulos B."/>
            <person name="Lipzen A."/>
            <person name="Chen C."/>
            <person name="Yan M."/>
            <person name="Daum C."/>
            <person name="Ng V."/>
            <person name="Clum A."/>
            <person name="Steindorff A."/>
            <person name="Ohm R.A."/>
            <person name="Martin F."/>
            <person name="Silar P."/>
            <person name="Natvig D.O."/>
            <person name="Lalanne C."/>
            <person name="Gautier V."/>
            <person name="Ament-Velasquez S.L."/>
            <person name="Kruys A."/>
            <person name="Hutchinson M.I."/>
            <person name="Powell A.J."/>
            <person name="Barry K."/>
            <person name="Miller A.N."/>
            <person name="Grigoriev I.V."/>
            <person name="Debuchy R."/>
            <person name="Gladieux P."/>
            <person name="Hiltunen Thoren M."/>
            <person name="Johannesson H."/>
        </authorList>
    </citation>
    <scope>NUCLEOTIDE SEQUENCE</scope>
    <source>
        <strain evidence="2">CBS 731.68</strain>
    </source>
</reference>
<keyword evidence="3" id="KW-1185">Reference proteome</keyword>
<organism evidence="2 3">
    <name type="scientific">Parathielavia appendiculata</name>
    <dbReference type="NCBI Taxonomy" id="2587402"/>
    <lineage>
        <taxon>Eukaryota</taxon>
        <taxon>Fungi</taxon>
        <taxon>Dikarya</taxon>
        <taxon>Ascomycota</taxon>
        <taxon>Pezizomycotina</taxon>
        <taxon>Sordariomycetes</taxon>
        <taxon>Sordariomycetidae</taxon>
        <taxon>Sordariales</taxon>
        <taxon>Chaetomiaceae</taxon>
        <taxon>Parathielavia</taxon>
    </lineage>
</organism>
<feature type="region of interest" description="Disordered" evidence="1">
    <location>
        <begin position="232"/>
        <end position="277"/>
    </location>
</feature>
<dbReference type="AlphaFoldDB" id="A0AAN6U3F2"/>
<dbReference type="EMBL" id="MU853225">
    <property type="protein sequence ID" value="KAK4125730.1"/>
    <property type="molecule type" value="Genomic_DNA"/>
</dbReference>
<dbReference type="Proteomes" id="UP001302602">
    <property type="component" value="Unassembled WGS sequence"/>
</dbReference>
<reference evidence="2" key="2">
    <citation type="submission" date="2023-05" db="EMBL/GenBank/DDBJ databases">
        <authorList>
            <consortium name="Lawrence Berkeley National Laboratory"/>
            <person name="Steindorff A."/>
            <person name="Hensen N."/>
            <person name="Bonometti L."/>
            <person name="Westerberg I."/>
            <person name="Brannstrom I.O."/>
            <person name="Guillou S."/>
            <person name="Cros-Aarteil S."/>
            <person name="Calhoun S."/>
            <person name="Haridas S."/>
            <person name="Kuo A."/>
            <person name="Mondo S."/>
            <person name="Pangilinan J."/>
            <person name="Riley R."/>
            <person name="Labutti K."/>
            <person name="Andreopoulos B."/>
            <person name="Lipzen A."/>
            <person name="Chen C."/>
            <person name="Yanf M."/>
            <person name="Daum C."/>
            <person name="Ng V."/>
            <person name="Clum A."/>
            <person name="Ohm R."/>
            <person name="Martin F."/>
            <person name="Silar P."/>
            <person name="Natvig D."/>
            <person name="Lalanne C."/>
            <person name="Gautier V."/>
            <person name="Ament-Velasquez S.L."/>
            <person name="Kruys A."/>
            <person name="Hutchinson M.I."/>
            <person name="Powell A.J."/>
            <person name="Barry K."/>
            <person name="Miller A.N."/>
            <person name="Grigoriev I.V."/>
            <person name="Debuchy R."/>
            <person name="Gladieux P."/>
            <person name="Thoren M.H."/>
            <person name="Johannesson H."/>
        </authorList>
    </citation>
    <scope>NUCLEOTIDE SEQUENCE</scope>
    <source>
        <strain evidence="2">CBS 731.68</strain>
    </source>
</reference>
<dbReference type="Gene3D" id="3.40.50.1000">
    <property type="entry name" value="HAD superfamily/HAD-like"/>
    <property type="match status" value="1"/>
</dbReference>
<dbReference type="SUPFAM" id="SSF56784">
    <property type="entry name" value="HAD-like"/>
    <property type="match status" value="1"/>
</dbReference>
<name>A0AAN6U3F2_9PEZI</name>
<accession>A0AAN6U3F2</accession>